<dbReference type="EMBL" id="JAPDIA010000001">
    <property type="protein sequence ID" value="MDG0808342.1"/>
    <property type="molecule type" value="Genomic_DNA"/>
</dbReference>
<name>A0A9X4KUD6_9BACL</name>
<protein>
    <submittedName>
        <fullName evidence="2">Uncharacterized protein</fullName>
    </submittedName>
</protein>
<comment type="caution">
    <text evidence="2">The sequence shown here is derived from an EMBL/GenBank/DDBJ whole genome shotgun (WGS) entry which is preliminary data.</text>
</comment>
<dbReference type="Proteomes" id="UP001153404">
    <property type="component" value="Unassembled WGS sequence"/>
</dbReference>
<dbReference type="AlphaFoldDB" id="A0A9X4KUD6"/>
<evidence type="ECO:0000313" key="3">
    <source>
        <dbReference type="Proteomes" id="UP001153404"/>
    </source>
</evidence>
<reference evidence="2" key="1">
    <citation type="submission" date="2022-10" db="EMBL/GenBank/DDBJ databases">
        <title>Comparative genomic analysis of Cohnella hashimotonis sp. nov., isolated from the International Space Station.</title>
        <authorList>
            <person name="Simpson A."/>
            <person name="Venkateswaran K."/>
        </authorList>
    </citation>
    <scope>NUCLEOTIDE SEQUENCE</scope>
    <source>
        <strain evidence="2">DSM 28161</strain>
    </source>
</reference>
<proteinExistence type="predicted"/>
<dbReference type="RefSeq" id="WP_277528752.1">
    <property type="nucleotide sequence ID" value="NZ_JAPDIA010000001.1"/>
</dbReference>
<evidence type="ECO:0000313" key="2">
    <source>
        <dbReference type="EMBL" id="MDG0808342.1"/>
    </source>
</evidence>
<keyword evidence="3" id="KW-1185">Reference proteome</keyword>
<keyword evidence="1" id="KW-0472">Membrane</keyword>
<keyword evidence="1" id="KW-0812">Transmembrane</keyword>
<gene>
    <name evidence="2" type="ORF">OMP40_02135</name>
</gene>
<organism evidence="2 3">
    <name type="scientific">Cohnella rhizosphaerae</name>
    <dbReference type="NCBI Taxonomy" id="1457232"/>
    <lineage>
        <taxon>Bacteria</taxon>
        <taxon>Bacillati</taxon>
        <taxon>Bacillota</taxon>
        <taxon>Bacilli</taxon>
        <taxon>Bacillales</taxon>
        <taxon>Paenibacillaceae</taxon>
        <taxon>Cohnella</taxon>
    </lineage>
</organism>
<accession>A0A9X4KUD6</accession>
<feature type="transmembrane region" description="Helical" evidence="1">
    <location>
        <begin position="21"/>
        <end position="43"/>
    </location>
</feature>
<keyword evidence="1" id="KW-1133">Transmembrane helix</keyword>
<evidence type="ECO:0000256" key="1">
    <source>
        <dbReference type="SAM" id="Phobius"/>
    </source>
</evidence>
<sequence length="264" mass="28525">MRSNAGENATIRPRRFGRTSSGAVSIYMAAVMAAMIFLTGTLIDFGRIAAFRQQAELSIKAGARGVLSAYDPVLYERYGLFAVGGGAPETLLSEVLEGHRDPEDAEALRLLDTAWRDGEVVESRPLGSHAVFKRQVLEEMKYKAPIDLTLDLASRFKGLPTLMKEARKTSDLLEEMRLAYERREAALDRALASQIEAGGSHVGSFQRNRSAAARADGGRQIRRRRSGCCGCGAYVRGLFGEAGGRRCTGRSLAAIRGGEIAPGG</sequence>